<accession>A0A4Q9PLM8</accession>
<dbReference type="EMBL" id="ML145175">
    <property type="protein sequence ID" value="TBU55107.1"/>
    <property type="molecule type" value="Genomic_DNA"/>
</dbReference>
<dbReference type="Proteomes" id="UP000292082">
    <property type="component" value="Unassembled WGS sequence"/>
</dbReference>
<keyword evidence="2" id="KW-1185">Reference proteome</keyword>
<name>A0A4Q9PLM8_9APHY</name>
<evidence type="ECO:0000313" key="1">
    <source>
        <dbReference type="EMBL" id="TBU55107.1"/>
    </source>
</evidence>
<protein>
    <submittedName>
        <fullName evidence="1">Uncharacterized protein</fullName>
    </submittedName>
</protein>
<sequence length="74" mass="8389">MPVLSFTGESPFASFSASSCFFLFRIRARVHSWRCIVIPQCSSLVEHPREAQYFRSGLKLQNSSAYIGNEIILC</sequence>
<dbReference type="AlphaFoldDB" id="A0A4Q9PLM8"/>
<organism evidence="1 2">
    <name type="scientific">Dichomitus squalens</name>
    <dbReference type="NCBI Taxonomy" id="114155"/>
    <lineage>
        <taxon>Eukaryota</taxon>
        <taxon>Fungi</taxon>
        <taxon>Dikarya</taxon>
        <taxon>Basidiomycota</taxon>
        <taxon>Agaricomycotina</taxon>
        <taxon>Agaricomycetes</taxon>
        <taxon>Polyporales</taxon>
        <taxon>Polyporaceae</taxon>
        <taxon>Dichomitus</taxon>
    </lineage>
</organism>
<reference evidence="1 2" key="1">
    <citation type="submission" date="2019-01" db="EMBL/GenBank/DDBJ databases">
        <title>Draft genome sequences of three monokaryotic isolates of the white-rot basidiomycete fungus Dichomitus squalens.</title>
        <authorList>
            <consortium name="DOE Joint Genome Institute"/>
            <person name="Lopez S.C."/>
            <person name="Andreopoulos B."/>
            <person name="Pangilinan J."/>
            <person name="Lipzen A."/>
            <person name="Riley R."/>
            <person name="Ahrendt S."/>
            <person name="Ng V."/>
            <person name="Barry K."/>
            <person name="Daum C."/>
            <person name="Grigoriev I.V."/>
            <person name="Hilden K.S."/>
            <person name="Makela M.R."/>
            <person name="de Vries R.P."/>
        </authorList>
    </citation>
    <scope>NUCLEOTIDE SEQUENCE [LARGE SCALE GENOMIC DNA]</scope>
    <source>
        <strain evidence="1 2">CBS 464.89</strain>
    </source>
</reference>
<evidence type="ECO:0000313" key="2">
    <source>
        <dbReference type="Proteomes" id="UP000292082"/>
    </source>
</evidence>
<gene>
    <name evidence="1" type="ORF">BD310DRAFT_714174</name>
</gene>
<proteinExistence type="predicted"/>